<evidence type="ECO:0000313" key="2">
    <source>
        <dbReference type="Proteomes" id="UP000182761"/>
    </source>
</evidence>
<protein>
    <submittedName>
        <fullName evidence="1">Uncharacterized protein</fullName>
    </submittedName>
</protein>
<sequence>MPSISQRNTKLRYKAIKEEYHLQIKRNNGMPLAQIHREFIYPKFFISRRTLYNVIYTPDSSLSV</sequence>
<dbReference type="Proteomes" id="UP000182761">
    <property type="component" value="Unassembled WGS sequence"/>
</dbReference>
<dbReference type="OrthoDB" id="1151453at2"/>
<reference evidence="1 2" key="1">
    <citation type="submission" date="2016-01" db="EMBL/GenBank/DDBJ databases">
        <authorList>
            <person name="McClelland M."/>
            <person name="Jain A."/>
            <person name="Saraogi P."/>
            <person name="Mendelson R."/>
            <person name="Westerman R."/>
            <person name="SanMiguel P."/>
            <person name="Csonka L."/>
        </authorList>
    </citation>
    <scope>NUCLEOTIDE SEQUENCE [LARGE SCALE GENOMIC DNA]</scope>
    <source>
        <strain evidence="1 2">R-53146</strain>
    </source>
</reference>
<dbReference type="EMBL" id="FCOR01000016">
    <property type="protein sequence ID" value="CVK17106.1"/>
    <property type="molecule type" value="Genomic_DNA"/>
</dbReference>
<accession>A0A0X3ARU0</accession>
<dbReference type="RefSeq" id="WP_055426277.1">
    <property type="nucleotide sequence ID" value="NZ_FCOR01000016.1"/>
</dbReference>
<dbReference type="AlphaFoldDB" id="A0A0X3ARU0"/>
<organism evidence="1 2">
    <name type="scientific">Apibacter mensalis</name>
    <dbReference type="NCBI Taxonomy" id="1586267"/>
    <lineage>
        <taxon>Bacteria</taxon>
        <taxon>Pseudomonadati</taxon>
        <taxon>Bacteroidota</taxon>
        <taxon>Flavobacteriia</taxon>
        <taxon>Flavobacteriales</taxon>
        <taxon>Weeksellaceae</taxon>
        <taxon>Apibacter</taxon>
    </lineage>
</organism>
<keyword evidence="2" id="KW-1185">Reference proteome</keyword>
<dbReference type="STRING" id="1586267.GCA_001418685_01973"/>
<proteinExistence type="predicted"/>
<name>A0A0X3ARU0_9FLAO</name>
<evidence type="ECO:0000313" key="1">
    <source>
        <dbReference type="EMBL" id="CVK17106.1"/>
    </source>
</evidence>
<gene>
    <name evidence="1" type="ORF">Ga0061079_1168</name>
</gene>